<accession>A0AC35TWR8</accession>
<proteinExistence type="predicted"/>
<reference evidence="2" key="1">
    <citation type="submission" date="2016-11" db="UniProtKB">
        <authorList>
            <consortium name="WormBaseParasite"/>
        </authorList>
    </citation>
    <scope>IDENTIFICATION</scope>
    <source>
        <strain evidence="2">KR3021</strain>
    </source>
</reference>
<sequence>MCTVRKYEDPDFIRLPLQPKTVGVIGTSLALFIIKMKNKDQFKGIPSARTSPHSYRPVQPILKKDDNLCVMKEVSTT</sequence>
<evidence type="ECO:0000313" key="2">
    <source>
        <dbReference type="WBParaSite" id="RSKR_0000514000.1"/>
    </source>
</evidence>
<dbReference type="Proteomes" id="UP000095286">
    <property type="component" value="Unplaced"/>
</dbReference>
<name>A0AC35TWR8_9BILA</name>
<evidence type="ECO:0000313" key="1">
    <source>
        <dbReference type="Proteomes" id="UP000095286"/>
    </source>
</evidence>
<dbReference type="WBParaSite" id="RSKR_0000514000.1">
    <property type="protein sequence ID" value="RSKR_0000514000.1"/>
    <property type="gene ID" value="RSKR_0000514000"/>
</dbReference>
<protein>
    <submittedName>
        <fullName evidence="2">HIG1 domain-containing protein</fullName>
    </submittedName>
</protein>
<organism evidence="1 2">
    <name type="scientific">Rhabditophanes sp. KR3021</name>
    <dbReference type="NCBI Taxonomy" id="114890"/>
    <lineage>
        <taxon>Eukaryota</taxon>
        <taxon>Metazoa</taxon>
        <taxon>Ecdysozoa</taxon>
        <taxon>Nematoda</taxon>
        <taxon>Chromadorea</taxon>
        <taxon>Rhabditida</taxon>
        <taxon>Tylenchina</taxon>
        <taxon>Panagrolaimomorpha</taxon>
        <taxon>Strongyloidoidea</taxon>
        <taxon>Alloionematidae</taxon>
        <taxon>Rhabditophanes</taxon>
    </lineage>
</organism>